<dbReference type="Pfam" id="PF13676">
    <property type="entry name" value="TIR_2"/>
    <property type="match status" value="1"/>
</dbReference>
<dbReference type="SUPFAM" id="SSF52200">
    <property type="entry name" value="Toll/Interleukin receptor TIR domain"/>
    <property type="match status" value="1"/>
</dbReference>
<dbReference type="InterPro" id="IPR000157">
    <property type="entry name" value="TIR_dom"/>
</dbReference>
<evidence type="ECO:0000313" key="3">
    <source>
        <dbReference type="Proteomes" id="UP000434342"/>
    </source>
</evidence>
<feature type="domain" description="SEFIR" evidence="1">
    <location>
        <begin position="2"/>
        <end position="133"/>
    </location>
</feature>
<gene>
    <name evidence="2" type="ORF">FYJ69_10495</name>
</gene>
<evidence type="ECO:0000313" key="2">
    <source>
        <dbReference type="EMBL" id="MST61304.1"/>
    </source>
</evidence>
<reference evidence="2 3" key="1">
    <citation type="submission" date="2019-08" db="EMBL/GenBank/DDBJ databases">
        <title>In-depth cultivation of the pig gut microbiome towards novel bacterial diversity and tailored functional studies.</title>
        <authorList>
            <person name="Wylensek D."/>
            <person name="Hitch T.C.A."/>
            <person name="Clavel T."/>
        </authorList>
    </citation>
    <scope>NUCLEOTIDE SEQUENCE [LARGE SCALE GENOMIC DNA]</scope>
    <source>
        <strain evidence="2 3">WB01_CNA04</strain>
    </source>
</reference>
<organism evidence="2 3">
    <name type="scientific">Parafannyhessea umbonata</name>
    <dbReference type="NCBI Taxonomy" id="604330"/>
    <lineage>
        <taxon>Bacteria</taxon>
        <taxon>Bacillati</taxon>
        <taxon>Actinomycetota</taxon>
        <taxon>Coriobacteriia</taxon>
        <taxon>Coriobacteriales</taxon>
        <taxon>Atopobiaceae</taxon>
        <taxon>Parafannyhessea</taxon>
    </lineage>
</organism>
<accession>A0A6N7XD11</accession>
<protein>
    <recommendedName>
        <fullName evidence="1">SEFIR domain-containing protein</fullName>
    </recommendedName>
</protein>
<comment type="caution">
    <text evidence="2">The sequence shown here is derived from an EMBL/GenBank/DDBJ whole genome shotgun (WGS) entry which is preliminary data.</text>
</comment>
<dbReference type="InterPro" id="IPR035897">
    <property type="entry name" value="Toll_tir_struct_dom_sf"/>
</dbReference>
<proteinExistence type="predicted"/>
<evidence type="ECO:0000259" key="1">
    <source>
        <dbReference type="PROSITE" id="PS51534"/>
    </source>
</evidence>
<dbReference type="RefSeq" id="WP_154542394.1">
    <property type="nucleotide sequence ID" value="NZ_VUND01000003.1"/>
</dbReference>
<dbReference type="Gene3D" id="3.40.50.10140">
    <property type="entry name" value="Toll/interleukin-1 receptor homology (TIR) domain"/>
    <property type="match status" value="1"/>
</dbReference>
<dbReference type="PROSITE" id="PS51534">
    <property type="entry name" value="SEFIR"/>
    <property type="match status" value="1"/>
</dbReference>
<sequence>MQFDLFISYAWTSNLHREWVRLLASHLHAIGFAVGIDEKVNYGESLSGFMRKIKESRHVLMIADENYALRADNMPDSGVAIECKVLCDFIDSKPSDWLAPLLIRNPTGILPKWISKRNLKYFDFRSNPENSDFPGSEQIIDLWRWLSDLPVDKQFAEEPAVIRERMARTERIDALRDPGKWAFPELERTGIKFEYSYAPNKSVTLGYGQYEFKFMVSECGSESVYVYSDYIKAVGILPLGTTTSTDAKTLSSYVLPNRTVTPVAGQSVVLLNQDGFLCVVKISHVENENSESEYTPASITFDYRILLE</sequence>
<dbReference type="EMBL" id="VUND01000003">
    <property type="protein sequence ID" value="MST61304.1"/>
    <property type="molecule type" value="Genomic_DNA"/>
</dbReference>
<dbReference type="AlphaFoldDB" id="A0A6N7XD11"/>
<dbReference type="InterPro" id="IPR013568">
    <property type="entry name" value="SEFIR_dom"/>
</dbReference>
<name>A0A6N7XD11_9ACTN</name>
<dbReference type="GO" id="GO:0007165">
    <property type="term" value="P:signal transduction"/>
    <property type="evidence" value="ECO:0007669"/>
    <property type="project" value="InterPro"/>
</dbReference>
<dbReference type="Proteomes" id="UP000434342">
    <property type="component" value="Unassembled WGS sequence"/>
</dbReference>